<protein>
    <submittedName>
        <fullName evidence="2">Competence protein CoiA family protein</fullName>
    </submittedName>
</protein>
<gene>
    <name evidence="2" type="ORF">MUN68_008400</name>
</gene>
<dbReference type="Proteomes" id="UP001202717">
    <property type="component" value="Chromosome"/>
</dbReference>
<keyword evidence="3" id="KW-1185">Reference proteome</keyword>
<proteinExistence type="predicted"/>
<sequence length="219" mass="26090">MIWALLNDEKTEAIPKTFGKCPLCGKKVVSKCGEIKVWHWAHLKDKSCDHWYEPETFWHLHWKLTFGKENAEIVIKKDGKRHIADILTNSDVVIELQNSPIQKSVIRKREKFYGERMLWLINGIDFKDNFEVSNQDNFDVLYRFYNNLPANNKLVFDWKWARKSWEEVERSVFIDFGKESLFWVQTGMGTSRGEGKYISKEKFINKYGGDFEYYTQQRV</sequence>
<name>A0ABY7S3D9_9FLAO</name>
<evidence type="ECO:0000313" key="2">
    <source>
        <dbReference type="EMBL" id="WCO03515.1"/>
    </source>
</evidence>
<evidence type="ECO:0000259" key="1">
    <source>
        <dbReference type="Pfam" id="PF25164"/>
    </source>
</evidence>
<dbReference type="RefSeq" id="WP_249997363.1">
    <property type="nucleotide sequence ID" value="NZ_CP116221.1"/>
</dbReference>
<dbReference type="InterPro" id="IPR057253">
    <property type="entry name" value="CoiA-like_N"/>
</dbReference>
<reference evidence="2 3" key="1">
    <citation type="submission" date="2023-01" db="EMBL/GenBank/DDBJ databases">
        <title>Psychroserpens ponticola sp. nov., isolated from seawater.</title>
        <authorList>
            <person name="Kristyanto S."/>
            <person name="Jung J."/>
            <person name="Kim J.M."/>
            <person name="Jeon C.O."/>
        </authorList>
    </citation>
    <scope>NUCLEOTIDE SEQUENCE [LARGE SCALE GENOMIC DNA]</scope>
    <source>
        <strain evidence="2 3">MSW6</strain>
    </source>
</reference>
<dbReference type="Pfam" id="PF25164">
    <property type="entry name" value="CoiA_N"/>
    <property type="match status" value="1"/>
</dbReference>
<accession>A0ABY7S3D9</accession>
<dbReference type="EMBL" id="CP116221">
    <property type="protein sequence ID" value="WCO03515.1"/>
    <property type="molecule type" value="Genomic_DNA"/>
</dbReference>
<feature type="domain" description="Competence protein CoiA-like N-terminal" evidence="1">
    <location>
        <begin position="21"/>
        <end position="49"/>
    </location>
</feature>
<organism evidence="2 3">
    <name type="scientific">Psychroserpens ponticola</name>
    <dbReference type="NCBI Taxonomy" id="2932268"/>
    <lineage>
        <taxon>Bacteria</taxon>
        <taxon>Pseudomonadati</taxon>
        <taxon>Bacteroidota</taxon>
        <taxon>Flavobacteriia</taxon>
        <taxon>Flavobacteriales</taxon>
        <taxon>Flavobacteriaceae</taxon>
        <taxon>Psychroserpens</taxon>
    </lineage>
</organism>
<evidence type="ECO:0000313" key="3">
    <source>
        <dbReference type="Proteomes" id="UP001202717"/>
    </source>
</evidence>